<dbReference type="CDD" id="cd00093">
    <property type="entry name" value="HTH_XRE"/>
    <property type="match status" value="1"/>
</dbReference>
<dbReference type="Gene3D" id="1.10.260.40">
    <property type="entry name" value="lambda repressor-like DNA-binding domains"/>
    <property type="match status" value="1"/>
</dbReference>
<keyword evidence="6" id="KW-1185">Reference proteome</keyword>
<dbReference type="SMART" id="SM00530">
    <property type="entry name" value="HTH_XRE"/>
    <property type="match status" value="1"/>
</dbReference>
<dbReference type="AlphaFoldDB" id="A0A448WWJ1"/>
<dbReference type="InterPro" id="IPR013729">
    <property type="entry name" value="MBF1_N"/>
</dbReference>
<evidence type="ECO:0000259" key="4">
    <source>
        <dbReference type="PROSITE" id="PS50943"/>
    </source>
</evidence>
<dbReference type="Pfam" id="PF08523">
    <property type="entry name" value="MBF1"/>
    <property type="match status" value="1"/>
</dbReference>
<dbReference type="Pfam" id="PF01381">
    <property type="entry name" value="HTH_3"/>
    <property type="match status" value="1"/>
</dbReference>
<reference evidence="5" key="1">
    <citation type="submission" date="2018-11" db="EMBL/GenBank/DDBJ databases">
        <authorList>
            <consortium name="Pathogen Informatics"/>
        </authorList>
    </citation>
    <scope>NUCLEOTIDE SEQUENCE</scope>
</reference>
<dbReference type="PROSITE" id="PS50943">
    <property type="entry name" value="HTH_CROC1"/>
    <property type="match status" value="1"/>
</dbReference>
<name>A0A448WWJ1_9PLAT</name>
<dbReference type="SUPFAM" id="SSF47413">
    <property type="entry name" value="lambda repressor-like DNA-binding domains"/>
    <property type="match status" value="1"/>
</dbReference>
<accession>A0A448WWJ1</accession>
<comment type="caution">
    <text evidence="5">The sequence shown here is derived from an EMBL/GenBank/DDBJ whole genome shotgun (WGS) entry which is preliminary data.</text>
</comment>
<dbReference type="PANTHER" id="PTHR10245:SF15">
    <property type="entry name" value="ENDOTHELIAL DIFFERENTIATION-RELATED FACTOR 1"/>
    <property type="match status" value="1"/>
</dbReference>
<dbReference type="InterPro" id="IPR001387">
    <property type="entry name" value="Cro/C1-type_HTH"/>
</dbReference>
<organism evidence="5 6">
    <name type="scientific">Protopolystoma xenopodis</name>
    <dbReference type="NCBI Taxonomy" id="117903"/>
    <lineage>
        <taxon>Eukaryota</taxon>
        <taxon>Metazoa</taxon>
        <taxon>Spiralia</taxon>
        <taxon>Lophotrochozoa</taxon>
        <taxon>Platyhelminthes</taxon>
        <taxon>Monogenea</taxon>
        <taxon>Polyopisthocotylea</taxon>
        <taxon>Polystomatidea</taxon>
        <taxon>Polystomatidae</taxon>
        <taxon>Protopolystoma</taxon>
    </lineage>
</organism>
<keyword evidence="2" id="KW-0238">DNA-binding</keyword>
<dbReference type="GO" id="GO:0005634">
    <property type="term" value="C:nucleus"/>
    <property type="evidence" value="ECO:0007669"/>
    <property type="project" value="TreeGrafter"/>
</dbReference>
<sequence length="143" mass="15923">MDKVFAGLFYSMAQAQVRLKTSSEISAAQRRGDAIITTKKYAAASNRQKPNEKHTRKIEEEQESFHIEHVSADVGKAIMQARQAKGLTQKDLATKINEKPQIVSDYETGKGVKNQNVLAKMEKVLGVKLRGKEVGYPLVPPKK</sequence>
<dbReference type="OrthoDB" id="10253401at2759"/>
<dbReference type="FunFam" id="1.10.260.40:FF:000018">
    <property type="entry name" value="Multiprotein bridging factor 1"/>
    <property type="match status" value="1"/>
</dbReference>
<keyword evidence="1" id="KW-0805">Transcription regulation</keyword>
<dbReference type="PANTHER" id="PTHR10245">
    <property type="entry name" value="ENDOTHELIAL DIFFERENTIATION-RELATED FACTOR 1 MULTIPROTEIN BRIDGING FACTOR 1"/>
    <property type="match status" value="1"/>
</dbReference>
<evidence type="ECO:0000256" key="3">
    <source>
        <dbReference type="ARBA" id="ARBA00023163"/>
    </source>
</evidence>
<evidence type="ECO:0000256" key="2">
    <source>
        <dbReference type="ARBA" id="ARBA00023125"/>
    </source>
</evidence>
<protein>
    <recommendedName>
        <fullName evidence="4">HTH cro/C1-type domain-containing protein</fullName>
    </recommendedName>
</protein>
<proteinExistence type="predicted"/>
<gene>
    <name evidence="5" type="ORF">PXEA_LOCUS15443</name>
</gene>
<evidence type="ECO:0000313" key="6">
    <source>
        <dbReference type="Proteomes" id="UP000784294"/>
    </source>
</evidence>
<evidence type="ECO:0000313" key="5">
    <source>
        <dbReference type="EMBL" id="VEL22003.1"/>
    </source>
</evidence>
<dbReference type="InterPro" id="IPR010982">
    <property type="entry name" value="Lambda_DNA-bd_dom_sf"/>
</dbReference>
<keyword evidence="3" id="KW-0804">Transcription</keyword>
<dbReference type="EMBL" id="CAAALY010054202">
    <property type="protein sequence ID" value="VEL22003.1"/>
    <property type="molecule type" value="Genomic_DNA"/>
</dbReference>
<dbReference type="Proteomes" id="UP000784294">
    <property type="component" value="Unassembled WGS sequence"/>
</dbReference>
<evidence type="ECO:0000256" key="1">
    <source>
        <dbReference type="ARBA" id="ARBA00023015"/>
    </source>
</evidence>
<dbReference type="GO" id="GO:0003677">
    <property type="term" value="F:DNA binding"/>
    <property type="evidence" value="ECO:0007669"/>
    <property type="project" value="UniProtKB-KW"/>
</dbReference>
<feature type="domain" description="HTH cro/C1-type" evidence="4">
    <location>
        <begin position="78"/>
        <end position="132"/>
    </location>
</feature>